<evidence type="ECO:0000256" key="6">
    <source>
        <dbReference type="SAM" id="Phobius"/>
    </source>
</evidence>
<dbReference type="SUPFAM" id="SSF103473">
    <property type="entry name" value="MFS general substrate transporter"/>
    <property type="match status" value="1"/>
</dbReference>
<evidence type="ECO:0000259" key="7">
    <source>
        <dbReference type="PROSITE" id="PS50850"/>
    </source>
</evidence>
<feature type="transmembrane region" description="Helical" evidence="6">
    <location>
        <begin position="322"/>
        <end position="343"/>
    </location>
</feature>
<accession>A0A4R1N7I0</accession>
<comment type="subcellular location">
    <subcellularLocation>
        <location evidence="1">Cell membrane</location>
        <topology evidence="1">Multi-pass membrane protein</topology>
    </subcellularLocation>
</comment>
<dbReference type="EMBL" id="SJOI01000001">
    <property type="protein sequence ID" value="TCL03133.1"/>
    <property type="molecule type" value="Genomic_DNA"/>
</dbReference>
<dbReference type="CDD" id="cd17324">
    <property type="entry name" value="MFS_NepI_like"/>
    <property type="match status" value="1"/>
</dbReference>
<feature type="transmembrane region" description="Helical" evidence="6">
    <location>
        <begin position="128"/>
        <end position="153"/>
    </location>
</feature>
<feature type="transmembrane region" description="Helical" evidence="6">
    <location>
        <begin position="349"/>
        <end position="370"/>
    </location>
</feature>
<name>A0A4R1N7I0_9GAMM</name>
<evidence type="ECO:0000256" key="2">
    <source>
        <dbReference type="ARBA" id="ARBA00022475"/>
    </source>
</evidence>
<feature type="transmembrane region" description="Helical" evidence="6">
    <location>
        <begin position="236"/>
        <end position="254"/>
    </location>
</feature>
<evidence type="ECO:0000256" key="3">
    <source>
        <dbReference type="ARBA" id="ARBA00022692"/>
    </source>
</evidence>
<keyword evidence="4 6" id="KW-1133">Transmembrane helix</keyword>
<dbReference type="InterPro" id="IPR050189">
    <property type="entry name" value="MFS_Efflux_Transporters"/>
</dbReference>
<evidence type="ECO:0000256" key="4">
    <source>
        <dbReference type="ARBA" id="ARBA00022989"/>
    </source>
</evidence>
<organism evidence="8 9">
    <name type="scientific">Sodalis ligni</name>
    <dbReference type="NCBI Taxonomy" id="2697027"/>
    <lineage>
        <taxon>Bacteria</taxon>
        <taxon>Pseudomonadati</taxon>
        <taxon>Pseudomonadota</taxon>
        <taxon>Gammaproteobacteria</taxon>
        <taxon>Enterobacterales</taxon>
        <taxon>Bruguierivoracaceae</taxon>
        <taxon>Sodalis</taxon>
    </lineage>
</organism>
<feature type="transmembrane region" description="Helical" evidence="6">
    <location>
        <begin position="40"/>
        <end position="61"/>
    </location>
</feature>
<keyword evidence="9" id="KW-1185">Reference proteome</keyword>
<dbReference type="PANTHER" id="PTHR43124:SF4">
    <property type="entry name" value="SUGAR EFFLUX TRANSPORTER"/>
    <property type="match status" value="1"/>
</dbReference>
<feature type="transmembrane region" description="Helical" evidence="6">
    <location>
        <begin position="92"/>
        <end position="116"/>
    </location>
</feature>
<reference evidence="8 9" key="1">
    <citation type="submission" date="2019-02" db="EMBL/GenBank/DDBJ databases">
        <title>Investigation of anaerobic lignin degradation for improved lignocellulosic biofuels.</title>
        <authorList>
            <person name="Deangelis K."/>
        </authorList>
    </citation>
    <scope>NUCLEOTIDE SEQUENCE [LARGE SCALE GENOMIC DNA]</scope>
    <source>
        <strain evidence="8 9">159R</strain>
    </source>
</reference>
<dbReference type="InterPro" id="IPR011701">
    <property type="entry name" value="MFS"/>
</dbReference>
<dbReference type="AlphaFoldDB" id="A0A4R1N7I0"/>
<dbReference type="PANTHER" id="PTHR43124">
    <property type="entry name" value="PURINE EFFLUX PUMP PBUE"/>
    <property type="match status" value="1"/>
</dbReference>
<dbReference type="OrthoDB" id="4474610at2"/>
<feature type="transmembrane region" description="Helical" evidence="6">
    <location>
        <begin position="261"/>
        <end position="280"/>
    </location>
</feature>
<evidence type="ECO:0000313" key="8">
    <source>
        <dbReference type="EMBL" id="TCL03133.1"/>
    </source>
</evidence>
<protein>
    <submittedName>
        <fullName evidence="8">DHA1 family L-arabinose/isopropyl-beta-D-thiogalactopyranoside export protein-like MFS transporter</fullName>
    </submittedName>
</protein>
<dbReference type="Gene3D" id="1.20.1250.20">
    <property type="entry name" value="MFS general substrate transporter like domains"/>
    <property type="match status" value="1"/>
</dbReference>
<comment type="caution">
    <text evidence="8">The sequence shown here is derived from an EMBL/GenBank/DDBJ whole genome shotgun (WGS) entry which is preliminary data.</text>
</comment>
<dbReference type="PROSITE" id="PS50850">
    <property type="entry name" value="MFS"/>
    <property type="match status" value="1"/>
</dbReference>
<dbReference type="GO" id="GO:0005886">
    <property type="term" value="C:plasma membrane"/>
    <property type="evidence" value="ECO:0007669"/>
    <property type="project" value="UniProtKB-SubCell"/>
</dbReference>
<evidence type="ECO:0000256" key="5">
    <source>
        <dbReference type="ARBA" id="ARBA00023136"/>
    </source>
</evidence>
<feature type="domain" description="Major facilitator superfamily (MFS) profile" evidence="7">
    <location>
        <begin position="3"/>
        <end position="374"/>
    </location>
</feature>
<feature type="transmembrane region" description="Helical" evidence="6">
    <location>
        <begin position="286"/>
        <end position="310"/>
    </location>
</feature>
<dbReference type="Pfam" id="PF07690">
    <property type="entry name" value="MFS_1"/>
    <property type="match status" value="1"/>
</dbReference>
<feature type="transmembrane region" description="Helical" evidence="6">
    <location>
        <begin position="197"/>
        <end position="216"/>
    </location>
</feature>
<dbReference type="InterPro" id="IPR036259">
    <property type="entry name" value="MFS_trans_sf"/>
</dbReference>
<feature type="transmembrane region" description="Helical" evidence="6">
    <location>
        <begin position="68"/>
        <end position="86"/>
    </location>
</feature>
<sequence>MSRLLILMLGAFVAQTTEYLPIGLLSQIAASLDVSETRTGTLVTGYAWIAAITAIPFTLATQRISRRTLFLGLLGIISLTNGMAALTPTFPLLIMLRLITALTHGIFWSIIAAYAVRLYPDMPASRATAWVLGGISLALVAGVPTATAVGQWMGWRVSFSAYAALGGAALWLGYRFLPVAGDISASTFVRGLPRGPASLYVASLVTVLAVTTHFVGYTYVVPILTETVHLPENRHAIILMVFGVAGVVATWLSVWLALRPFILALIATFGLVSSQAALLLTGTTEWVWLAMSLWGASVAILIVGLQSWVIEMVPNQPDAASSLYVAAFNFGIGSGALVGGIMLSRNGGAAVLMTGFGLGVLALLSFLILWQIQK</sequence>
<dbReference type="GO" id="GO:0022857">
    <property type="term" value="F:transmembrane transporter activity"/>
    <property type="evidence" value="ECO:0007669"/>
    <property type="project" value="InterPro"/>
</dbReference>
<gene>
    <name evidence="8" type="ORF">EZJ58_1180</name>
</gene>
<dbReference type="Proteomes" id="UP000294555">
    <property type="component" value="Unassembled WGS sequence"/>
</dbReference>
<keyword evidence="5 6" id="KW-0472">Membrane</keyword>
<evidence type="ECO:0000313" key="9">
    <source>
        <dbReference type="Proteomes" id="UP000294555"/>
    </source>
</evidence>
<dbReference type="InterPro" id="IPR020846">
    <property type="entry name" value="MFS_dom"/>
</dbReference>
<evidence type="ECO:0000256" key="1">
    <source>
        <dbReference type="ARBA" id="ARBA00004651"/>
    </source>
</evidence>
<keyword evidence="3 6" id="KW-0812">Transmembrane</keyword>
<keyword evidence="2" id="KW-1003">Cell membrane</keyword>
<dbReference type="RefSeq" id="WP_132922026.1">
    <property type="nucleotide sequence ID" value="NZ_SJOI01000001.1"/>
</dbReference>
<feature type="transmembrane region" description="Helical" evidence="6">
    <location>
        <begin position="159"/>
        <end position="177"/>
    </location>
</feature>
<proteinExistence type="predicted"/>